<dbReference type="Pfam" id="PF00753">
    <property type="entry name" value="Lactamase_B"/>
    <property type="match status" value="1"/>
</dbReference>
<dbReference type="InterPro" id="IPR036873">
    <property type="entry name" value="Rhodanese-like_dom_sf"/>
</dbReference>
<dbReference type="Proteomes" id="UP001320876">
    <property type="component" value="Unassembled WGS sequence"/>
</dbReference>
<dbReference type="SUPFAM" id="SSF52821">
    <property type="entry name" value="Rhodanese/Cell cycle control phosphatase"/>
    <property type="match status" value="2"/>
</dbReference>
<dbReference type="SMART" id="SM00450">
    <property type="entry name" value="RHOD"/>
    <property type="match status" value="2"/>
</dbReference>
<dbReference type="InterPro" id="IPR044528">
    <property type="entry name" value="POD-like_MBL-fold"/>
</dbReference>
<reference evidence="3 4" key="1">
    <citation type="submission" date="2022-10" db="EMBL/GenBank/DDBJ databases">
        <title>Luteolibacter arcticus strain CCTCC AB 2014275, whole genome shotgun sequencing project.</title>
        <authorList>
            <person name="Zhao G."/>
            <person name="Shen L."/>
        </authorList>
    </citation>
    <scope>NUCLEOTIDE SEQUENCE [LARGE SCALE GENOMIC DNA]</scope>
    <source>
        <strain evidence="3 4">CCTCC AB 2014275</strain>
    </source>
</reference>
<protein>
    <submittedName>
        <fullName evidence="3">MBL fold metallo-hydrolase</fullName>
    </submittedName>
</protein>
<comment type="caution">
    <text evidence="3">The sequence shown here is derived from an EMBL/GenBank/DDBJ whole genome shotgun (WGS) entry which is preliminary data.</text>
</comment>
<dbReference type="CDD" id="cd07724">
    <property type="entry name" value="POD-like_MBL-fold"/>
    <property type="match status" value="1"/>
</dbReference>
<dbReference type="RefSeq" id="WP_264487218.1">
    <property type="nucleotide sequence ID" value="NZ_JAPDDT010000004.1"/>
</dbReference>
<sequence length="465" mass="50683">MSLIFERFQTDGIAELSYLVGDDETGTAAVFDPTVDVEKYLSLARDNKLSITHIFETHIHADLVSGARELRERTGLAKIYVSHEGGAQYGFEHEGVKDGDSFEFGDTRVTVKHTPGHTPEHVSYVLSNGEGSEGIWGVLTGDSLFVDSAGRPDLLGSGETEELTRKLFETLRGFYLKLDDGVAIFPAHGSGSPCGAEIGDRLQSTIGYERRSNPYLQLPDFESFRDKVLSGVPPVPTYYPRMKKINAQGPEILRGPVPVAALPVEAFREAVEKGAGVLVDTRTMLGFGGAHIPGALNLGGTPILSIWAGWLLDPEKPLLLVLESDAKLDEVVTLFLRTGYRNFAGYLTGGMGVWNNAGNKLAHVPQISVHELQERAAELQIIDVRSRGEWKKGHIPGAKHCFLPELREKCGAWDKKRPVAVYCASGYRASIASSILKQEGFADVSNVPGSWQAWKNAGLPVEQLS</sequence>
<dbReference type="InterPro" id="IPR051682">
    <property type="entry name" value="Mito_Persulfide_Diox"/>
</dbReference>
<dbReference type="Gene3D" id="3.60.15.10">
    <property type="entry name" value="Ribonuclease Z/Hydroxyacylglutathione hydrolase-like"/>
    <property type="match status" value="1"/>
</dbReference>
<dbReference type="Pfam" id="PF00581">
    <property type="entry name" value="Rhodanese"/>
    <property type="match status" value="2"/>
</dbReference>
<dbReference type="InterPro" id="IPR036866">
    <property type="entry name" value="RibonucZ/Hydroxyglut_hydro"/>
</dbReference>
<dbReference type="InterPro" id="IPR001763">
    <property type="entry name" value="Rhodanese-like_dom"/>
</dbReference>
<evidence type="ECO:0000256" key="1">
    <source>
        <dbReference type="ARBA" id="ARBA00022723"/>
    </source>
</evidence>
<accession>A0ABT3GHY2</accession>
<organism evidence="3 4">
    <name type="scientific">Luteolibacter arcticus</name>
    <dbReference type="NCBI Taxonomy" id="1581411"/>
    <lineage>
        <taxon>Bacteria</taxon>
        <taxon>Pseudomonadati</taxon>
        <taxon>Verrucomicrobiota</taxon>
        <taxon>Verrucomicrobiia</taxon>
        <taxon>Verrucomicrobiales</taxon>
        <taxon>Verrucomicrobiaceae</taxon>
        <taxon>Luteolibacter</taxon>
    </lineage>
</organism>
<name>A0ABT3GHY2_9BACT</name>
<feature type="domain" description="Rhodanese" evidence="2">
    <location>
        <begin position="272"/>
        <end position="363"/>
    </location>
</feature>
<dbReference type="Gene3D" id="3.40.250.10">
    <property type="entry name" value="Rhodanese-like domain"/>
    <property type="match status" value="2"/>
</dbReference>
<dbReference type="PANTHER" id="PTHR43084">
    <property type="entry name" value="PERSULFIDE DIOXYGENASE ETHE1"/>
    <property type="match status" value="1"/>
</dbReference>
<dbReference type="EMBL" id="JAPDDT010000004">
    <property type="protein sequence ID" value="MCW1923109.1"/>
    <property type="molecule type" value="Genomic_DNA"/>
</dbReference>
<keyword evidence="1" id="KW-0479">Metal-binding</keyword>
<keyword evidence="4" id="KW-1185">Reference proteome</keyword>
<evidence type="ECO:0000313" key="3">
    <source>
        <dbReference type="EMBL" id="MCW1923109.1"/>
    </source>
</evidence>
<proteinExistence type="predicted"/>
<dbReference type="SMART" id="SM00849">
    <property type="entry name" value="Lactamase_B"/>
    <property type="match status" value="1"/>
</dbReference>
<feature type="domain" description="Rhodanese" evidence="2">
    <location>
        <begin position="375"/>
        <end position="463"/>
    </location>
</feature>
<dbReference type="SUPFAM" id="SSF56281">
    <property type="entry name" value="Metallo-hydrolase/oxidoreductase"/>
    <property type="match status" value="1"/>
</dbReference>
<dbReference type="PROSITE" id="PS50206">
    <property type="entry name" value="RHODANESE_3"/>
    <property type="match status" value="2"/>
</dbReference>
<dbReference type="CDD" id="cd00158">
    <property type="entry name" value="RHOD"/>
    <property type="match status" value="2"/>
</dbReference>
<evidence type="ECO:0000259" key="2">
    <source>
        <dbReference type="PROSITE" id="PS50206"/>
    </source>
</evidence>
<dbReference type="PANTHER" id="PTHR43084:SF1">
    <property type="entry name" value="PERSULFIDE DIOXYGENASE ETHE1, MITOCHONDRIAL"/>
    <property type="match status" value="1"/>
</dbReference>
<dbReference type="InterPro" id="IPR001279">
    <property type="entry name" value="Metallo-B-lactamas"/>
</dbReference>
<gene>
    <name evidence="3" type="ORF">OKA05_11140</name>
</gene>
<evidence type="ECO:0000313" key="4">
    <source>
        <dbReference type="Proteomes" id="UP001320876"/>
    </source>
</evidence>